<dbReference type="AlphaFoldDB" id="A0A8T1GIL5"/>
<comment type="caution">
    <text evidence="5">The sequence shown here is derived from an EMBL/GenBank/DDBJ whole genome shotgun (WGS) entry which is preliminary data.</text>
</comment>
<name>A0A8T1GIL5_9STRA</name>
<dbReference type="Proteomes" id="UP000774804">
    <property type="component" value="Unassembled WGS sequence"/>
</dbReference>
<dbReference type="EMBL" id="RCMI01000115">
    <property type="protein sequence ID" value="KAG2933392.1"/>
    <property type="molecule type" value="Genomic_DNA"/>
</dbReference>
<keyword evidence="1" id="KW-0812">Transmembrane</keyword>
<dbReference type="EMBL" id="RCMK01000139">
    <property type="protein sequence ID" value="KAG2947163.1"/>
    <property type="molecule type" value="Genomic_DNA"/>
</dbReference>
<feature type="transmembrane region" description="Helical" evidence="1">
    <location>
        <begin position="120"/>
        <end position="139"/>
    </location>
</feature>
<dbReference type="Proteomes" id="UP000735874">
    <property type="component" value="Unassembled WGS sequence"/>
</dbReference>
<accession>A0A8T1GIL5</accession>
<protein>
    <submittedName>
        <fullName evidence="5">Uncharacterized protein</fullName>
    </submittedName>
</protein>
<reference evidence="5" key="1">
    <citation type="submission" date="2018-10" db="EMBL/GenBank/DDBJ databases">
        <title>Effector identification in a new, highly contiguous assembly of the strawberry crown rot pathogen Phytophthora cactorum.</title>
        <authorList>
            <person name="Armitage A.D."/>
            <person name="Nellist C.F."/>
            <person name="Bates H."/>
            <person name="Vickerstaff R.J."/>
            <person name="Harrison R.J."/>
        </authorList>
    </citation>
    <scope>NUCLEOTIDE SEQUENCE</scope>
    <source>
        <strain evidence="2">15-7</strain>
        <strain evidence="3">4032</strain>
        <strain evidence="4">4040</strain>
        <strain evidence="5">P415</strain>
    </source>
</reference>
<evidence type="ECO:0000313" key="4">
    <source>
        <dbReference type="EMBL" id="KAG2947163.1"/>
    </source>
</evidence>
<sequence>MTRVILEQFRISVPGLHIGSVQVLLMPVISSGGAVAFMFAMSSVIGFPLPFTLVVGILVWFVVLVVCFVAFFGRILKRDPVLLRELLRSIVVLICQVLLTFVYPAYLYGFISIEPANQKFYVMLLPIIKIIAKNWISYCLGNKFDLLPQIMIFNVDVFNALYVSSSMQASQSSMTVVQMVALDAVLAWISISDIQHFMKTIFVLRRKIPAKHQLKNASFIEIAIQIIDEDPQARERLALRQYSLAHAVRRSIGTSTILVGGPLATETNERSSTSRRVLPAGPPDLSEAVETATARNPSLKLVNAQKSLDKIFSEKERQRFLQYSARVLFTTEFIILVEYTEVIVPFIYSVYTAAMFYLPNHHYYPQLQSFDDTGLASSLGNVVTFGFIELSSLLVIGYLIQRMLRISILHLLVFVLDRSWRMVQSNLFLWICYTIQNSLEHNGADFSFAFSWLRASTSRPRQTKKLINQVSKGKTIRPEFAPVSAGVCGSLYSQLGQLDKTLQFYDAAMKSMKAVRPSSVSAVPLE</sequence>
<dbReference type="EMBL" id="RCML01000133">
    <property type="protein sequence ID" value="KAG2989512.1"/>
    <property type="molecule type" value="Genomic_DNA"/>
</dbReference>
<evidence type="ECO:0000256" key="1">
    <source>
        <dbReference type="SAM" id="Phobius"/>
    </source>
</evidence>
<gene>
    <name evidence="2" type="ORF">PC113_g7267</name>
    <name evidence="3" type="ORF">PC115_g5494</name>
    <name evidence="4" type="ORF">PC117_g7012</name>
    <name evidence="5" type="ORF">PC118_g6131</name>
</gene>
<organism evidence="5 6">
    <name type="scientific">Phytophthora cactorum</name>
    <dbReference type="NCBI Taxonomy" id="29920"/>
    <lineage>
        <taxon>Eukaryota</taxon>
        <taxon>Sar</taxon>
        <taxon>Stramenopiles</taxon>
        <taxon>Oomycota</taxon>
        <taxon>Peronosporomycetes</taxon>
        <taxon>Peronosporales</taxon>
        <taxon>Peronosporaceae</taxon>
        <taxon>Phytophthora</taxon>
    </lineage>
</organism>
<evidence type="ECO:0000313" key="5">
    <source>
        <dbReference type="EMBL" id="KAG2989512.1"/>
    </source>
</evidence>
<evidence type="ECO:0000313" key="2">
    <source>
        <dbReference type="EMBL" id="KAG2861362.1"/>
    </source>
</evidence>
<feature type="transmembrane region" description="Helical" evidence="1">
    <location>
        <begin position="86"/>
        <end position="108"/>
    </location>
</feature>
<feature type="transmembrane region" description="Helical" evidence="1">
    <location>
        <begin position="21"/>
        <end position="45"/>
    </location>
</feature>
<keyword evidence="1" id="KW-1133">Transmembrane helix</keyword>
<dbReference type="EMBL" id="RCMG01000157">
    <property type="protein sequence ID" value="KAG2861362.1"/>
    <property type="molecule type" value="Genomic_DNA"/>
</dbReference>
<evidence type="ECO:0000313" key="6">
    <source>
        <dbReference type="Proteomes" id="UP000697107"/>
    </source>
</evidence>
<feature type="transmembrane region" description="Helical" evidence="1">
    <location>
        <begin position="51"/>
        <end position="74"/>
    </location>
</feature>
<proteinExistence type="predicted"/>
<dbReference type="Proteomes" id="UP000697107">
    <property type="component" value="Unassembled WGS sequence"/>
</dbReference>
<evidence type="ECO:0000313" key="3">
    <source>
        <dbReference type="EMBL" id="KAG2933392.1"/>
    </source>
</evidence>
<feature type="transmembrane region" description="Helical" evidence="1">
    <location>
        <begin position="378"/>
        <end position="400"/>
    </location>
</feature>
<feature type="transmembrane region" description="Helical" evidence="1">
    <location>
        <begin position="327"/>
        <end position="358"/>
    </location>
</feature>
<dbReference type="Proteomes" id="UP000736787">
    <property type="component" value="Unassembled WGS sequence"/>
</dbReference>
<keyword evidence="1" id="KW-0472">Membrane</keyword>
<dbReference type="VEuPathDB" id="FungiDB:PC110_g9480"/>